<organism evidence="6 7">
    <name type="scientific">Marinilabilia salmonicolor</name>
    <dbReference type="NCBI Taxonomy" id="989"/>
    <lineage>
        <taxon>Bacteria</taxon>
        <taxon>Pseudomonadati</taxon>
        <taxon>Bacteroidota</taxon>
        <taxon>Bacteroidia</taxon>
        <taxon>Marinilabiliales</taxon>
        <taxon>Marinilabiliaceae</taxon>
        <taxon>Marinilabilia</taxon>
    </lineage>
</organism>
<dbReference type="AlphaFoldDB" id="A0A2T0XLV3"/>
<name>A0A2T0XLV3_9BACT</name>
<dbReference type="EMBL" id="QPIZ01000006">
    <property type="protein sequence ID" value="RCW37311.1"/>
    <property type="molecule type" value="Genomic_DNA"/>
</dbReference>
<feature type="non-terminal residue" evidence="6">
    <location>
        <position position="1"/>
    </location>
</feature>
<evidence type="ECO:0000313" key="4">
    <source>
        <dbReference type="EMBL" id="RCW32776.1"/>
    </source>
</evidence>
<dbReference type="Proteomes" id="UP000252733">
    <property type="component" value="Unassembled WGS sequence"/>
</dbReference>
<comment type="caution">
    <text evidence="6">The sequence shown here is derived from an EMBL/GenBank/DDBJ whole genome shotgun (WGS) entry which is preliminary data.</text>
</comment>
<evidence type="ECO:0000313" key="3">
    <source>
        <dbReference type="EMBL" id="RCW29062.1"/>
    </source>
</evidence>
<protein>
    <submittedName>
        <fullName evidence="6">Uncharacterized protein</fullName>
    </submittedName>
</protein>
<dbReference type="EMBL" id="QPIZ01000032">
    <property type="protein sequence ID" value="RCW29062.1"/>
    <property type="molecule type" value="Genomic_DNA"/>
</dbReference>
<reference evidence="6 7" key="1">
    <citation type="submission" date="2018-07" db="EMBL/GenBank/DDBJ databases">
        <title>Freshwater and sediment microbial communities from various areas in North America, analyzing microbe dynamics in response to fracking.</title>
        <authorList>
            <person name="Lamendella R."/>
        </authorList>
    </citation>
    <scope>NUCLEOTIDE SEQUENCE [LARGE SCALE GENOMIC DNA]</scope>
    <source>
        <strain evidence="6 7">160A</strain>
    </source>
</reference>
<dbReference type="EMBL" id="QPIZ01000007">
    <property type="protein sequence ID" value="RCW36711.1"/>
    <property type="molecule type" value="Genomic_DNA"/>
</dbReference>
<proteinExistence type="predicted"/>
<evidence type="ECO:0000256" key="1">
    <source>
        <dbReference type="SAM" id="Phobius"/>
    </source>
</evidence>
<keyword evidence="1" id="KW-0472">Membrane</keyword>
<evidence type="ECO:0000313" key="5">
    <source>
        <dbReference type="EMBL" id="RCW36711.1"/>
    </source>
</evidence>
<evidence type="ECO:0000313" key="7">
    <source>
        <dbReference type="Proteomes" id="UP000252733"/>
    </source>
</evidence>
<dbReference type="EMBL" id="QPIZ01000014">
    <property type="protein sequence ID" value="RCW32776.1"/>
    <property type="molecule type" value="Genomic_DNA"/>
</dbReference>
<evidence type="ECO:0000313" key="2">
    <source>
        <dbReference type="EMBL" id="RCW19695.1"/>
    </source>
</evidence>
<sequence>SNVRSTNGLLVHVFGKLAAAFIGLII</sequence>
<keyword evidence="7" id="KW-1185">Reference proteome</keyword>
<gene>
    <name evidence="6" type="ORF">DFO77_1061</name>
    <name evidence="5" type="ORF">DFO77_1071</name>
    <name evidence="4" type="ORF">DFO77_114102</name>
    <name evidence="3" type="ORF">DFO77_13244</name>
    <name evidence="2" type="ORF">DFO77_1751</name>
</gene>
<dbReference type="EMBL" id="QPIZ01000075">
    <property type="protein sequence ID" value="RCW19695.1"/>
    <property type="molecule type" value="Genomic_DNA"/>
</dbReference>
<accession>A0A2T0XLV3</accession>
<evidence type="ECO:0000313" key="6">
    <source>
        <dbReference type="EMBL" id="RCW37311.1"/>
    </source>
</evidence>
<keyword evidence="1" id="KW-0812">Transmembrane</keyword>
<keyword evidence="1" id="KW-1133">Transmembrane helix</keyword>
<feature type="transmembrane region" description="Helical" evidence="1">
    <location>
        <begin position="6"/>
        <end position="25"/>
    </location>
</feature>